<reference evidence="2 3" key="1">
    <citation type="journal article" date="2016" name="Nat. Commun.">
        <title>Thousands of microbial genomes shed light on interconnected biogeochemical processes in an aquifer system.</title>
        <authorList>
            <person name="Anantharaman K."/>
            <person name="Brown C.T."/>
            <person name="Hug L.A."/>
            <person name="Sharon I."/>
            <person name="Castelle C.J."/>
            <person name="Probst A.J."/>
            <person name="Thomas B.C."/>
            <person name="Singh A."/>
            <person name="Wilkins M.J."/>
            <person name="Karaoz U."/>
            <person name="Brodie E.L."/>
            <person name="Williams K.H."/>
            <person name="Hubbard S.S."/>
            <person name="Banfield J.F."/>
        </authorList>
    </citation>
    <scope>NUCLEOTIDE SEQUENCE [LARGE SCALE GENOMIC DNA]</scope>
</reference>
<organism evidence="2 3">
    <name type="scientific">Candidatus Roizmanbacteria bacterium RIFCSPHIGHO2_01_FULL_39_12c</name>
    <dbReference type="NCBI Taxonomy" id="1802031"/>
    <lineage>
        <taxon>Bacteria</taxon>
        <taxon>Candidatus Roizmaniibacteriota</taxon>
    </lineage>
</organism>
<gene>
    <name evidence="2" type="ORF">A2774_01935</name>
</gene>
<accession>A0A1F7GE01</accession>
<evidence type="ECO:0000313" key="2">
    <source>
        <dbReference type="EMBL" id="OGK17094.1"/>
    </source>
</evidence>
<keyword evidence="1" id="KW-1133">Transmembrane helix</keyword>
<dbReference type="EMBL" id="MFZG01000012">
    <property type="protein sequence ID" value="OGK17094.1"/>
    <property type="molecule type" value="Genomic_DNA"/>
</dbReference>
<dbReference type="AlphaFoldDB" id="A0A1F7GE01"/>
<proteinExistence type="predicted"/>
<evidence type="ECO:0000313" key="3">
    <source>
        <dbReference type="Proteomes" id="UP000177208"/>
    </source>
</evidence>
<dbReference type="Proteomes" id="UP000177208">
    <property type="component" value="Unassembled WGS sequence"/>
</dbReference>
<protein>
    <submittedName>
        <fullName evidence="2">Uncharacterized protein</fullName>
    </submittedName>
</protein>
<keyword evidence="1" id="KW-0472">Membrane</keyword>
<name>A0A1F7GE01_9BACT</name>
<comment type="caution">
    <text evidence="2">The sequence shown here is derived from an EMBL/GenBank/DDBJ whole genome shotgun (WGS) entry which is preliminary data.</text>
</comment>
<sequence>MNPSLPWHKSRLDSIVLFIFLLNFLVLDLFLIADKLLKNSPQTGKSSAASTSIPAAPAAVNYQDESVSCAPSCISAINEAIAPLKVTPGLTSVPEKTKTETQTTSVIVVQPTLPDKSENSVKEFFIPLGTGSSSAINWTDVPGVKAEVDNNSYGSLQKVLFEASVHVPDRNQIVEVRLYNETDKYVVDNSLFLYPSGTTQNFRIAEIQLGSGKKTYQVQMKTQLGYLASLDQARVHITTR</sequence>
<feature type="transmembrane region" description="Helical" evidence="1">
    <location>
        <begin position="15"/>
        <end position="33"/>
    </location>
</feature>
<evidence type="ECO:0000256" key="1">
    <source>
        <dbReference type="SAM" id="Phobius"/>
    </source>
</evidence>
<keyword evidence="1" id="KW-0812">Transmembrane</keyword>